<name>A0A1G2D7W9_9BACT</name>
<dbReference type="EMBL" id="MHLN01000047">
    <property type="protein sequence ID" value="OGZ09687.1"/>
    <property type="molecule type" value="Genomic_DNA"/>
</dbReference>
<dbReference type="GO" id="GO:0016757">
    <property type="term" value="F:glycosyltransferase activity"/>
    <property type="evidence" value="ECO:0007669"/>
    <property type="project" value="InterPro"/>
</dbReference>
<dbReference type="SUPFAM" id="SSF53756">
    <property type="entry name" value="UDP-Glycosyltransferase/glycogen phosphorylase"/>
    <property type="match status" value="1"/>
</dbReference>
<gene>
    <name evidence="2" type="ORF">A3D67_02015</name>
</gene>
<protein>
    <recommendedName>
        <fullName evidence="1">Glycosyl transferase family 1 domain-containing protein</fullName>
    </recommendedName>
</protein>
<dbReference type="AlphaFoldDB" id="A0A1G2D7W9"/>
<accession>A0A1G2D7W9</accession>
<sequence>MKVVMLSTDPSVLVSGSPARERMQAYSTIAEKLYVIVLHRVSKEKPPVALAAEVPSRIRIGRRLVLCPTYSSSKIGMFFDCLRVAKKVLPPKNSGVRTQWLITAQNPFEVGILGAFLAWRHDVRLELQLHTDMESPYFKHQSVANLMRTYTARFLIPRAAGVRVVSTRIARSIAARARRKPSVLPVCVSVGVLRTSPIRLEIRKKYPQFDFFILVVSRLTREKDVGTALKALGEVVKKYPKTGLLIIGDGPERKNLELQATSYKLQANVMFLGWQEDVLSYYRGAHVYLLTSLYEGYARTLVEAASLGCPVVTSDVGVSGELFAHDNNALVCPVGDADCFARELLRIREDGHLARALSVRAEQTINDHVIAKEDYLMQCAKIWRECLK</sequence>
<evidence type="ECO:0000259" key="1">
    <source>
        <dbReference type="Pfam" id="PF00534"/>
    </source>
</evidence>
<dbReference type="Pfam" id="PF00534">
    <property type="entry name" value="Glycos_transf_1"/>
    <property type="match status" value="1"/>
</dbReference>
<comment type="caution">
    <text evidence="2">The sequence shown here is derived from an EMBL/GenBank/DDBJ whole genome shotgun (WGS) entry which is preliminary data.</text>
</comment>
<reference evidence="2 3" key="1">
    <citation type="journal article" date="2016" name="Nat. Commun.">
        <title>Thousands of microbial genomes shed light on interconnected biogeochemical processes in an aquifer system.</title>
        <authorList>
            <person name="Anantharaman K."/>
            <person name="Brown C.T."/>
            <person name="Hug L.A."/>
            <person name="Sharon I."/>
            <person name="Castelle C.J."/>
            <person name="Probst A.J."/>
            <person name="Thomas B.C."/>
            <person name="Singh A."/>
            <person name="Wilkins M.J."/>
            <person name="Karaoz U."/>
            <person name="Brodie E.L."/>
            <person name="Williams K.H."/>
            <person name="Hubbard S.S."/>
            <person name="Banfield J.F."/>
        </authorList>
    </citation>
    <scope>NUCLEOTIDE SEQUENCE [LARGE SCALE GENOMIC DNA]</scope>
</reference>
<dbReference type="Proteomes" id="UP000178099">
    <property type="component" value="Unassembled WGS sequence"/>
</dbReference>
<dbReference type="InterPro" id="IPR001296">
    <property type="entry name" value="Glyco_trans_1"/>
</dbReference>
<organism evidence="2 3">
    <name type="scientific">Candidatus Lloydbacteria bacterium RIFCSPHIGHO2_02_FULL_51_22</name>
    <dbReference type="NCBI Taxonomy" id="1798663"/>
    <lineage>
        <taxon>Bacteria</taxon>
        <taxon>Candidatus Lloydiibacteriota</taxon>
    </lineage>
</organism>
<feature type="domain" description="Glycosyl transferase family 1" evidence="1">
    <location>
        <begin position="209"/>
        <end position="363"/>
    </location>
</feature>
<evidence type="ECO:0000313" key="3">
    <source>
        <dbReference type="Proteomes" id="UP000178099"/>
    </source>
</evidence>
<evidence type="ECO:0000313" key="2">
    <source>
        <dbReference type="EMBL" id="OGZ09687.1"/>
    </source>
</evidence>
<proteinExistence type="predicted"/>
<dbReference type="PANTHER" id="PTHR12526">
    <property type="entry name" value="GLYCOSYLTRANSFERASE"/>
    <property type="match status" value="1"/>
</dbReference>
<dbReference type="Gene3D" id="3.40.50.2000">
    <property type="entry name" value="Glycogen Phosphorylase B"/>
    <property type="match status" value="2"/>
</dbReference>